<feature type="compositionally biased region" description="Polar residues" evidence="1">
    <location>
        <begin position="29"/>
        <end position="38"/>
    </location>
</feature>
<proteinExistence type="predicted"/>
<organism evidence="2 3">
    <name type="scientific">Patagioenas fasciata monilis</name>
    <dbReference type="NCBI Taxonomy" id="372326"/>
    <lineage>
        <taxon>Eukaryota</taxon>
        <taxon>Metazoa</taxon>
        <taxon>Chordata</taxon>
        <taxon>Craniata</taxon>
        <taxon>Vertebrata</taxon>
        <taxon>Euteleostomi</taxon>
        <taxon>Archelosauria</taxon>
        <taxon>Archosauria</taxon>
        <taxon>Dinosauria</taxon>
        <taxon>Saurischia</taxon>
        <taxon>Theropoda</taxon>
        <taxon>Coelurosauria</taxon>
        <taxon>Aves</taxon>
        <taxon>Neognathae</taxon>
        <taxon>Neoaves</taxon>
        <taxon>Columbimorphae</taxon>
        <taxon>Columbiformes</taxon>
        <taxon>Columbidae</taxon>
        <taxon>Patagioenas</taxon>
    </lineage>
</organism>
<reference evidence="2 3" key="1">
    <citation type="submission" date="2016-02" db="EMBL/GenBank/DDBJ databases">
        <title>Band-tailed pigeon sequencing and assembly.</title>
        <authorList>
            <person name="Soares A.E."/>
            <person name="Novak B.J."/>
            <person name="Rice E.S."/>
            <person name="O'Connell B."/>
            <person name="Chang D."/>
            <person name="Weber S."/>
            <person name="Shapiro B."/>
        </authorList>
    </citation>
    <scope>NUCLEOTIDE SEQUENCE [LARGE SCALE GENOMIC DNA]</scope>
    <source>
        <strain evidence="2">BTP2013</strain>
        <tissue evidence="2">Blood</tissue>
    </source>
</reference>
<evidence type="ECO:0000256" key="1">
    <source>
        <dbReference type="SAM" id="MobiDB-lite"/>
    </source>
</evidence>
<evidence type="ECO:0000313" key="2">
    <source>
        <dbReference type="EMBL" id="OPJ59558.1"/>
    </source>
</evidence>
<name>A0A1V4IHT0_PATFA</name>
<protein>
    <submittedName>
        <fullName evidence="2">Uncharacterized protein</fullName>
    </submittedName>
</protein>
<keyword evidence="3" id="KW-1185">Reference proteome</keyword>
<gene>
    <name evidence="2" type="ORF">AV530_000396</name>
</gene>
<feature type="region of interest" description="Disordered" evidence="1">
    <location>
        <begin position="1"/>
        <end position="47"/>
    </location>
</feature>
<dbReference type="EMBL" id="LSYS01009738">
    <property type="protein sequence ID" value="OPJ59558.1"/>
    <property type="molecule type" value="Genomic_DNA"/>
</dbReference>
<dbReference type="AlphaFoldDB" id="A0A1V4IHT0"/>
<dbReference type="Proteomes" id="UP000190648">
    <property type="component" value="Unassembled WGS sequence"/>
</dbReference>
<sequence>MFNHGPAWTDGRGEGHIDPKATQKEWSFGDSSSTMTSNPKHKSRESEELQRILLVRTQEDVDVLGSPGVTRSPVETP</sequence>
<evidence type="ECO:0000313" key="3">
    <source>
        <dbReference type="Proteomes" id="UP000190648"/>
    </source>
</evidence>
<comment type="caution">
    <text evidence="2">The sequence shown here is derived from an EMBL/GenBank/DDBJ whole genome shotgun (WGS) entry which is preliminary data.</text>
</comment>
<accession>A0A1V4IHT0</accession>
<feature type="compositionally biased region" description="Basic and acidic residues" evidence="1">
    <location>
        <begin position="11"/>
        <end position="23"/>
    </location>
</feature>